<reference evidence="2 3" key="1">
    <citation type="journal article" date="2014" name="ISME J.">
        <title>Adaptation of an abundant Roseobacter RCA organism to pelagic systems revealed by genomic and transcriptomic analyses.</title>
        <authorList>
            <person name="Voget S."/>
            <person name="Wemheuer B."/>
            <person name="Brinkhoff T."/>
            <person name="Vollmers J."/>
            <person name="Dietrich S."/>
            <person name="Giebel H.A."/>
            <person name="Beardsley C."/>
            <person name="Sardemann C."/>
            <person name="Bakenhus I."/>
            <person name="Billerbeck S."/>
            <person name="Daniel R."/>
            <person name="Simon M."/>
        </authorList>
    </citation>
    <scope>NUCLEOTIDE SEQUENCE [LARGE SCALE GENOMIC DNA]</scope>
    <source>
        <strain evidence="2 3">RCA23</strain>
    </source>
</reference>
<dbReference type="Proteomes" id="UP000028680">
    <property type="component" value="Chromosome"/>
</dbReference>
<feature type="signal peptide" evidence="1">
    <location>
        <begin position="1"/>
        <end position="21"/>
    </location>
</feature>
<dbReference type="AlphaFoldDB" id="A0AAN0RHC4"/>
<gene>
    <name evidence="2" type="ORF">RCA23_c05720</name>
</gene>
<proteinExistence type="predicted"/>
<evidence type="ECO:0008006" key="4">
    <source>
        <dbReference type="Google" id="ProtNLM"/>
    </source>
</evidence>
<keyword evidence="1" id="KW-0732">Signal</keyword>
<dbReference type="EMBL" id="CP003984">
    <property type="protein sequence ID" value="AII86131.1"/>
    <property type="molecule type" value="Genomic_DNA"/>
</dbReference>
<dbReference type="RefSeq" id="WP_044049002.1">
    <property type="nucleotide sequence ID" value="NZ_CP003984.1"/>
</dbReference>
<dbReference type="GeneID" id="93367054"/>
<name>A0AAN0RHC4_9RHOB</name>
<evidence type="ECO:0000313" key="2">
    <source>
        <dbReference type="EMBL" id="AII86131.1"/>
    </source>
</evidence>
<keyword evidence="3" id="KW-1185">Reference proteome</keyword>
<accession>A0AAN0RHC4</accession>
<protein>
    <recommendedName>
        <fullName evidence="4">Lipoprotein</fullName>
    </recommendedName>
</protein>
<evidence type="ECO:0000256" key="1">
    <source>
        <dbReference type="SAM" id="SignalP"/>
    </source>
</evidence>
<organism evidence="2 3">
    <name type="scientific">Planktomarina temperata RCA23</name>
    <dbReference type="NCBI Taxonomy" id="666509"/>
    <lineage>
        <taxon>Bacteria</taxon>
        <taxon>Pseudomonadati</taxon>
        <taxon>Pseudomonadota</taxon>
        <taxon>Alphaproteobacteria</taxon>
        <taxon>Rhodobacterales</taxon>
        <taxon>Paracoccaceae</taxon>
        <taxon>Planktomarina</taxon>
    </lineage>
</organism>
<dbReference type="KEGG" id="ptp:RCA23_c05720"/>
<feature type="chain" id="PRO_5042905332" description="Lipoprotein" evidence="1">
    <location>
        <begin position="22"/>
        <end position="205"/>
    </location>
</feature>
<sequence length="205" mass="22226">MRYAALTLALLCLVGCSAAFRGDAMREADLPRYRHPGGAKVTLITVLSTQDGSGAHSALIVNGAQRVIFDPAGSLSHASLAERGDVIYGANPAVVDSYIDYHTRNTHDTVAQTRDVTDAVAGDLLARVMDHGPVMQSFCAQNVSALLRATPGFEAIGPTFFPKTLMERFAALPGVRTVRFSQPEDRDKRTDFYGWIGQKPKFNIE</sequence>
<evidence type="ECO:0000313" key="3">
    <source>
        <dbReference type="Proteomes" id="UP000028680"/>
    </source>
</evidence>